<comment type="caution">
    <text evidence="2">The sequence shown here is derived from an EMBL/GenBank/DDBJ whole genome shotgun (WGS) entry which is preliminary data.</text>
</comment>
<keyword evidence="1" id="KW-0732">Signal</keyword>
<protein>
    <recommendedName>
        <fullName evidence="4">Right handed beta helix domain-containing protein</fullName>
    </recommendedName>
</protein>
<reference evidence="2 3" key="1">
    <citation type="submission" date="2019-03" db="EMBL/GenBank/DDBJ databases">
        <title>Single cell metagenomics reveals metabolic interactions within the superorganism composed of flagellate Streblomastix strix and complex community of Bacteroidetes bacteria on its surface.</title>
        <authorList>
            <person name="Treitli S.C."/>
            <person name="Kolisko M."/>
            <person name="Husnik F."/>
            <person name="Keeling P."/>
            <person name="Hampl V."/>
        </authorList>
    </citation>
    <scope>NUCLEOTIDE SEQUENCE [LARGE SCALE GENOMIC DNA]</scope>
    <source>
        <strain evidence="2">ST1C</strain>
    </source>
</reference>
<dbReference type="SUPFAM" id="SSF51126">
    <property type="entry name" value="Pectin lyase-like"/>
    <property type="match status" value="1"/>
</dbReference>
<name>A0A5J4TP81_9EUKA</name>
<evidence type="ECO:0000313" key="2">
    <source>
        <dbReference type="EMBL" id="KAA6360284.1"/>
    </source>
</evidence>
<feature type="signal peptide" evidence="1">
    <location>
        <begin position="1"/>
        <end position="20"/>
    </location>
</feature>
<evidence type="ECO:0000256" key="1">
    <source>
        <dbReference type="SAM" id="SignalP"/>
    </source>
</evidence>
<feature type="chain" id="PRO_5023809575" description="Right handed beta helix domain-containing protein" evidence="1">
    <location>
        <begin position="21"/>
        <end position="454"/>
    </location>
</feature>
<dbReference type="Proteomes" id="UP000324800">
    <property type="component" value="Unassembled WGS sequence"/>
</dbReference>
<dbReference type="InterPro" id="IPR011050">
    <property type="entry name" value="Pectin_lyase_fold/virulence"/>
</dbReference>
<dbReference type="EMBL" id="SNRW01027155">
    <property type="protein sequence ID" value="KAA6360284.1"/>
    <property type="molecule type" value="Genomic_DNA"/>
</dbReference>
<sequence length="454" mass="49209">MTFTAALIAISIIFVDCIFAATNDMTIEQGIISNQRISQQIQMKDGLFISHGVDLIRKELILYGSSLTEIALVGEQHFLFSGNSANISLLKIRFPVNDGYIIARIDKDSQLVFKDNTIAGVLVVGNCFEIDGGKLLITNLKLEFKVSNVERRVSNFVQFGKLGGYLEVRKTYLEGITIGGGKPLFGDERATGISINNCQFKHVQIDKSEVANKADTIIGSTNVNITSCTFIDVDNALIGGIVNGLNQNGKLSVIGSTFKNCTNTQYAINTTRQYSDRDSIITGDAEFDDTNWKDCSSYNYGGALSFTGDGNLVIKNCKFSQCLSVGGKGGALYVVGQGSHIIKDCKFVKCNTSYSQYAEGGSIYIEGGTNSVKELKIISSTAEVVDSLYADNSDSTSRGGAIFVRNWQYGSYMKDITVKRSEAGIGGAIFIDSDSKRFEIKNSKFSNNLANSGG</sequence>
<evidence type="ECO:0008006" key="4">
    <source>
        <dbReference type="Google" id="ProtNLM"/>
    </source>
</evidence>
<accession>A0A5J4TP81</accession>
<proteinExistence type="predicted"/>
<organism evidence="2 3">
    <name type="scientific">Streblomastix strix</name>
    <dbReference type="NCBI Taxonomy" id="222440"/>
    <lineage>
        <taxon>Eukaryota</taxon>
        <taxon>Metamonada</taxon>
        <taxon>Preaxostyla</taxon>
        <taxon>Oxymonadida</taxon>
        <taxon>Streblomastigidae</taxon>
        <taxon>Streblomastix</taxon>
    </lineage>
</organism>
<dbReference type="AlphaFoldDB" id="A0A5J4TP81"/>
<gene>
    <name evidence="2" type="ORF">EZS28_044189</name>
</gene>
<feature type="non-terminal residue" evidence="2">
    <location>
        <position position="454"/>
    </location>
</feature>
<evidence type="ECO:0000313" key="3">
    <source>
        <dbReference type="Proteomes" id="UP000324800"/>
    </source>
</evidence>